<proteinExistence type="predicted"/>
<feature type="region of interest" description="Disordered" evidence="1">
    <location>
        <begin position="1"/>
        <end position="36"/>
    </location>
</feature>
<gene>
    <name evidence="2" type="ORF">VFPBJ_01493</name>
    <name evidence="3" type="ORF">VFPFJ_01522</name>
</gene>
<protein>
    <submittedName>
        <fullName evidence="3">Uncharacterized protein</fullName>
    </submittedName>
</protein>
<evidence type="ECO:0000313" key="2">
    <source>
        <dbReference type="EMBL" id="OAQ87453.1"/>
    </source>
</evidence>
<feature type="compositionally biased region" description="Polar residues" evidence="1">
    <location>
        <begin position="1"/>
        <end position="11"/>
    </location>
</feature>
<name>A0A179HZU4_PURLI</name>
<sequence>MEARHSCTSAMPASGCSAARRASQLEKHEISAPSADRTSLAEAITPYQVTGKNGVRIPIAKRPAVLSKPLNVPVTSAT</sequence>
<comment type="caution">
    <text evidence="3">The sequence shown here is derived from an EMBL/GenBank/DDBJ whole genome shotgun (WGS) entry which is preliminary data.</text>
</comment>
<dbReference type="EMBL" id="LSBI01000001">
    <property type="protein sequence ID" value="OAQ95412.1"/>
    <property type="molecule type" value="Genomic_DNA"/>
</dbReference>
<dbReference type="EMBL" id="LSBH01000001">
    <property type="protein sequence ID" value="OAQ87453.1"/>
    <property type="molecule type" value="Genomic_DNA"/>
</dbReference>
<dbReference type="Proteomes" id="UP000078340">
    <property type="component" value="Unassembled WGS sequence"/>
</dbReference>
<evidence type="ECO:0000313" key="4">
    <source>
        <dbReference type="Proteomes" id="UP000078340"/>
    </source>
</evidence>
<reference evidence="3 4" key="1">
    <citation type="submission" date="2016-02" db="EMBL/GenBank/DDBJ databases">
        <title>Biosynthesis of antibiotic leucinostatins and their inhibition on Phytophthora in bio-control Purpureocillium lilacinum.</title>
        <authorList>
            <person name="Wang G."/>
            <person name="Liu Z."/>
            <person name="Lin R."/>
            <person name="Li E."/>
            <person name="Mao Z."/>
            <person name="Ling J."/>
            <person name="Yin W."/>
            <person name="Xie B."/>
        </authorList>
    </citation>
    <scope>NUCLEOTIDE SEQUENCE [LARGE SCALE GENOMIC DNA]</scope>
    <source>
        <strain evidence="2">PLBJ-1</strain>
        <strain evidence="3">PLFJ-1</strain>
    </source>
</reference>
<evidence type="ECO:0000256" key="1">
    <source>
        <dbReference type="SAM" id="MobiDB-lite"/>
    </source>
</evidence>
<organism evidence="3 4">
    <name type="scientific">Purpureocillium lilacinum</name>
    <name type="common">Paecilomyces lilacinus</name>
    <dbReference type="NCBI Taxonomy" id="33203"/>
    <lineage>
        <taxon>Eukaryota</taxon>
        <taxon>Fungi</taxon>
        <taxon>Dikarya</taxon>
        <taxon>Ascomycota</taxon>
        <taxon>Pezizomycotina</taxon>
        <taxon>Sordariomycetes</taxon>
        <taxon>Hypocreomycetidae</taxon>
        <taxon>Hypocreales</taxon>
        <taxon>Ophiocordycipitaceae</taxon>
        <taxon>Purpureocillium</taxon>
    </lineage>
</organism>
<dbReference type="AlphaFoldDB" id="A0A179HZU4"/>
<accession>A0A179HZU4</accession>
<dbReference type="Proteomes" id="UP000078240">
    <property type="component" value="Unassembled WGS sequence"/>
</dbReference>
<evidence type="ECO:0000313" key="3">
    <source>
        <dbReference type="EMBL" id="OAQ95412.1"/>
    </source>
</evidence>